<reference evidence="2 3" key="1">
    <citation type="journal article" date="2024" name="BMC Genomics">
        <title>Genome assembly of redclaw crayfish (Cherax quadricarinatus) provides insights into its immune adaptation and hypoxia tolerance.</title>
        <authorList>
            <person name="Liu Z."/>
            <person name="Zheng J."/>
            <person name="Li H."/>
            <person name="Fang K."/>
            <person name="Wang S."/>
            <person name="He J."/>
            <person name="Zhou D."/>
            <person name="Weng S."/>
            <person name="Chi M."/>
            <person name="Gu Z."/>
            <person name="He J."/>
            <person name="Li F."/>
            <person name="Wang M."/>
        </authorList>
    </citation>
    <scope>NUCLEOTIDE SEQUENCE [LARGE SCALE GENOMIC DNA]</scope>
    <source>
        <strain evidence="2">ZL_2023a</strain>
    </source>
</reference>
<feature type="region of interest" description="Disordered" evidence="1">
    <location>
        <begin position="82"/>
        <end position="113"/>
    </location>
</feature>
<accession>A0AAW0WB25</accession>
<comment type="caution">
    <text evidence="2">The sequence shown here is derived from an EMBL/GenBank/DDBJ whole genome shotgun (WGS) entry which is preliminary data.</text>
</comment>
<evidence type="ECO:0000256" key="1">
    <source>
        <dbReference type="SAM" id="MobiDB-lite"/>
    </source>
</evidence>
<dbReference type="AlphaFoldDB" id="A0AAW0WB25"/>
<name>A0AAW0WB25_CHEQU</name>
<dbReference type="InterPro" id="IPR038308">
    <property type="entry name" value="RFXAP_C_sf"/>
</dbReference>
<dbReference type="Gene3D" id="6.10.290.30">
    <property type="entry name" value="Regulatory factor X-associated C-terminal binding domain"/>
    <property type="match status" value="1"/>
</dbReference>
<dbReference type="EMBL" id="JARKIK010000071">
    <property type="protein sequence ID" value="KAK8728546.1"/>
    <property type="molecule type" value="Genomic_DNA"/>
</dbReference>
<gene>
    <name evidence="2" type="ORF">OTU49_009008</name>
</gene>
<keyword evidence="3" id="KW-1185">Reference proteome</keyword>
<dbReference type="Proteomes" id="UP001445076">
    <property type="component" value="Unassembled WGS sequence"/>
</dbReference>
<organism evidence="2 3">
    <name type="scientific">Cherax quadricarinatus</name>
    <name type="common">Australian red claw crayfish</name>
    <dbReference type="NCBI Taxonomy" id="27406"/>
    <lineage>
        <taxon>Eukaryota</taxon>
        <taxon>Metazoa</taxon>
        <taxon>Ecdysozoa</taxon>
        <taxon>Arthropoda</taxon>
        <taxon>Crustacea</taxon>
        <taxon>Multicrustacea</taxon>
        <taxon>Malacostraca</taxon>
        <taxon>Eumalacostraca</taxon>
        <taxon>Eucarida</taxon>
        <taxon>Decapoda</taxon>
        <taxon>Pleocyemata</taxon>
        <taxon>Astacidea</taxon>
        <taxon>Parastacoidea</taxon>
        <taxon>Parastacidae</taxon>
        <taxon>Cherax</taxon>
    </lineage>
</organism>
<sequence>MRNSGSVFQNMDGYSSKLAGELHNYNYSSSAQHFGPVSGGVSGPVQSMTSTSQFITQQSHSSSQLDSNIGLATGQGTNLQEEFCEGTGVGGGGGRKKKKKQKSGEDPSTSVKPNIMPEEDLVDAAIPLLSENQAGVEDLLFPASLPPPGGTLVGGQYLLNNSLLDQILTEKKMQILQSPDVIEFLKKHMSKK</sequence>
<evidence type="ECO:0000313" key="3">
    <source>
        <dbReference type="Proteomes" id="UP001445076"/>
    </source>
</evidence>
<proteinExistence type="predicted"/>
<evidence type="ECO:0000313" key="2">
    <source>
        <dbReference type="EMBL" id="KAK8728546.1"/>
    </source>
</evidence>
<protein>
    <submittedName>
        <fullName evidence="2">Uncharacterized protein</fullName>
    </submittedName>
</protein>